<dbReference type="EMBL" id="CAVMBE010000136">
    <property type="protein sequence ID" value="CAK4034784.1"/>
    <property type="molecule type" value="Genomic_DNA"/>
</dbReference>
<protein>
    <submittedName>
        <fullName evidence="1">Uncharacterized protein</fullName>
    </submittedName>
</protein>
<dbReference type="PANTHER" id="PTHR36578">
    <property type="entry name" value="CHROMOSOME 15, WHOLE GENOME SHOTGUN SEQUENCE"/>
    <property type="match status" value="1"/>
</dbReference>
<accession>A0AAI8Z944</accession>
<dbReference type="Proteomes" id="UP001296104">
    <property type="component" value="Unassembled WGS sequence"/>
</dbReference>
<dbReference type="AlphaFoldDB" id="A0AAI8Z944"/>
<name>A0AAI8Z944_9PEZI</name>
<gene>
    <name evidence="1" type="ORF">LECACI_7A009942</name>
</gene>
<keyword evidence="2" id="KW-1185">Reference proteome</keyword>
<reference evidence="1" key="1">
    <citation type="submission" date="2023-11" db="EMBL/GenBank/DDBJ databases">
        <authorList>
            <person name="Alioto T."/>
            <person name="Alioto T."/>
            <person name="Gomez Garrido J."/>
        </authorList>
    </citation>
    <scope>NUCLEOTIDE SEQUENCE</scope>
</reference>
<dbReference type="PANTHER" id="PTHR36578:SF1">
    <property type="entry name" value="APPLE DOMAIN-CONTAINING PROTEIN"/>
    <property type="match status" value="1"/>
</dbReference>
<proteinExistence type="predicted"/>
<evidence type="ECO:0000313" key="1">
    <source>
        <dbReference type="EMBL" id="CAK4034784.1"/>
    </source>
</evidence>
<evidence type="ECO:0000313" key="2">
    <source>
        <dbReference type="Proteomes" id="UP001296104"/>
    </source>
</evidence>
<organism evidence="1 2">
    <name type="scientific">Lecanosticta acicola</name>
    <dbReference type="NCBI Taxonomy" id="111012"/>
    <lineage>
        <taxon>Eukaryota</taxon>
        <taxon>Fungi</taxon>
        <taxon>Dikarya</taxon>
        <taxon>Ascomycota</taxon>
        <taxon>Pezizomycotina</taxon>
        <taxon>Dothideomycetes</taxon>
        <taxon>Dothideomycetidae</taxon>
        <taxon>Mycosphaerellales</taxon>
        <taxon>Mycosphaerellaceae</taxon>
        <taxon>Lecanosticta</taxon>
    </lineage>
</organism>
<comment type="caution">
    <text evidence="1">The sequence shown here is derived from an EMBL/GenBank/DDBJ whole genome shotgun (WGS) entry which is preliminary data.</text>
</comment>
<sequence length="231" mass="25142">MVPVFVLEGNGDGLAQVDEFLRYSHAIVLEIHLALPPAAGRRYSATASYMISFETDRSSTSAREQLSVAIARPVTRVQAVGQYRQNFHVVIAGSNGYDKTLFQQAEQVSGYNAAVNITNQAITKARAYYLGSEFFAGPYDATLCGYYATAQTAANKQYAKQNGLKTYQAANSFNAYYVYKNAYARGTYCNLYKQEVDASYAGSADTTTGGNSYTVGSSWVYNASPQDPGTL</sequence>